<dbReference type="Proteomes" id="UP001157069">
    <property type="component" value="Unassembled WGS sequence"/>
</dbReference>
<dbReference type="EMBL" id="BSVA01000001">
    <property type="protein sequence ID" value="GMA90100.1"/>
    <property type="molecule type" value="Genomic_DNA"/>
</dbReference>
<evidence type="ECO:0000256" key="7">
    <source>
        <dbReference type="HAMAP-Rule" id="MF_00178"/>
    </source>
</evidence>
<dbReference type="InterPro" id="IPR034964">
    <property type="entry name" value="LS"/>
</dbReference>
<feature type="binding site" evidence="7">
    <location>
        <begin position="80"/>
        <end position="82"/>
    </location>
    <ligand>
        <name>5-amino-6-(D-ribitylamino)uracil</name>
        <dbReference type="ChEBI" id="CHEBI:15934"/>
    </ligand>
</feature>
<comment type="caution">
    <text evidence="8">The sequence shown here is derived from an EMBL/GenBank/DDBJ whole genome shotgun (WGS) entry which is preliminary data.</text>
</comment>
<proteinExistence type="inferred from homology"/>
<dbReference type="InterPro" id="IPR002180">
    <property type="entry name" value="LS/RS"/>
</dbReference>
<sequence>MSGEGRPTQLDTDGTGLRIAVVAGTWHDRITEGLLTGALRTLAASGAEVEVFRVPGSFELPVIAKAALEAGADGVVALGVIIRGGTPHFEFVSNAATDGLTRVALDTGKPVGFGVLTLDDEQQGIDRAGFPGSKEDKGQEAAEAVLATARVLRRVRGTSS</sequence>
<dbReference type="SUPFAM" id="SSF52121">
    <property type="entry name" value="Lumazine synthase"/>
    <property type="match status" value="1"/>
</dbReference>
<keyword evidence="9" id="KW-1185">Reference proteome</keyword>
<evidence type="ECO:0000256" key="5">
    <source>
        <dbReference type="ARBA" id="ARBA00022679"/>
    </source>
</evidence>
<feature type="binding site" evidence="7">
    <location>
        <begin position="57"/>
        <end position="59"/>
    </location>
    <ligand>
        <name>5-amino-6-(D-ribitylamino)uracil</name>
        <dbReference type="ChEBI" id="CHEBI:15934"/>
    </ligand>
</feature>
<comment type="catalytic activity">
    <reaction evidence="6 7">
        <text>(2S)-2-hydroxy-3-oxobutyl phosphate + 5-amino-6-(D-ribitylamino)uracil = 6,7-dimethyl-8-(1-D-ribityl)lumazine + phosphate + 2 H2O + H(+)</text>
        <dbReference type="Rhea" id="RHEA:26152"/>
        <dbReference type="ChEBI" id="CHEBI:15377"/>
        <dbReference type="ChEBI" id="CHEBI:15378"/>
        <dbReference type="ChEBI" id="CHEBI:15934"/>
        <dbReference type="ChEBI" id="CHEBI:43474"/>
        <dbReference type="ChEBI" id="CHEBI:58201"/>
        <dbReference type="ChEBI" id="CHEBI:58830"/>
        <dbReference type="EC" id="2.5.1.78"/>
    </reaction>
</comment>
<name>A0ABQ6JTU1_9MICO</name>
<dbReference type="RefSeq" id="WP_284297676.1">
    <property type="nucleotide sequence ID" value="NZ_BSVA01000001.1"/>
</dbReference>
<accession>A0ABQ6JTU1</accession>
<comment type="function">
    <text evidence="7">Catalyzes the formation of 6,7-dimethyl-8-ribityllumazine by condensation of 5-amino-6-(D-ribitylamino)uracil with 3,4-dihydroxy-2-butanone 4-phosphate. This is the penultimate step in the biosynthesis of riboflavin.</text>
</comment>
<feature type="binding site" evidence="7">
    <location>
        <begin position="85"/>
        <end position="86"/>
    </location>
    <ligand>
        <name>(2S)-2-hydroxy-3-oxobutyl phosphate</name>
        <dbReference type="ChEBI" id="CHEBI:58830"/>
    </ligand>
</feature>
<evidence type="ECO:0000256" key="1">
    <source>
        <dbReference type="ARBA" id="ARBA00004917"/>
    </source>
</evidence>
<dbReference type="InterPro" id="IPR036467">
    <property type="entry name" value="LS/RS_sf"/>
</dbReference>
<feature type="active site" description="Proton donor" evidence="7">
    <location>
        <position position="88"/>
    </location>
</feature>
<dbReference type="Gene3D" id="3.40.50.960">
    <property type="entry name" value="Lumazine/riboflavin synthase"/>
    <property type="match status" value="1"/>
</dbReference>
<dbReference type="CDD" id="cd09209">
    <property type="entry name" value="Lumazine_synthase-I"/>
    <property type="match status" value="1"/>
</dbReference>
<evidence type="ECO:0000256" key="3">
    <source>
        <dbReference type="ARBA" id="ARBA00012664"/>
    </source>
</evidence>
<dbReference type="PANTHER" id="PTHR21058:SF0">
    <property type="entry name" value="6,7-DIMETHYL-8-RIBITYLLUMAZINE SYNTHASE"/>
    <property type="match status" value="1"/>
</dbReference>
<feature type="binding site" evidence="7">
    <location>
        <position position="113"/>
    </location>
    <ligand>
        <name>5-amino-6-(D-ribitylamino)uracil</name>
        <dbReference type="ChEBI" id="CHEBI:15934"/>
    </ligand>
</feature>
<dbReference type="Pfam" id="PF00885">
    <property type="entry name" value="DMRL_synthase"/>
    <property type="match status" value="1"/>
</dbReference>
<organism evidence="8 9">
    <name type="scientific">Homoserinibacter gongjuensis</name>
    <dbReference type="NCBI Taxonomy" id="1162968"/>
    <lineage>
        <taxon>Bacteria</taxon>
        <taxon>Bacillati</taxon>
        <taxon>Actinomycetota</taxon>
        <taxon>Actinomycetes</taxon>
        <taxon>Micrococcales</taxon>
        <taxon>Microbacteriaceae</taxon>
        <taxon>Homoserinibacter</taxon>
    </lineage>
</organism>
<evidence type="ECO:0000256" key="4">
    <source>
        <dbReference type="ARBA" id="ARBA00022619"/>
    </source>
</evidence>
<dbReference type="EC" id="2.5.1.78" evidence="3 7"/>
<evidence type="ECO:0000313" key="9">
    <source>
        <dbReference type="Proteomes" id="UP001157069"/>
    </source>
</evidence>
<keyword evidence="5 7" id="KW-0808">Transferase</keyword>
<dbReference type="HAMAP" id="MF_00178">
    <property type="entry name" value="Lumazine_synth"/>
    <property type="match status" value="1"/>
</dbReference>
<reference evidence="9" key="1">
    <citation type="journal article" date="2019" name="Int. J. Syst. Evol. Microbiol.">
        <title>The Global Catalogue of Microorganisms (GCM) 10K type strain sequencing project: providing services to taxonomists for standard genome sequencing and annotation.</title>
        <authorList>
            <consortium name="The Broad Institute Genomics Platform"/>
            <consortium name="The Broad Institute Genome Sequencing Center for Infectious Disease"/>
            <person name="Wu L."/>
            <person name="Ma J."/>
        </authorList>
    </citation>
    <scope>NUCLEOTIDE SEQUENCE [LARGE SCALE GENOMIC DNA]</scope>
    <source>
        <strain evidence="9">NBRC 108755</strain>
    </source>
</reference>
<dbReference type="NCBIfam" id="TIGR00114">
    <property type="entry name" value="lumazine-synth"/>
    <property type="match status" value="1"/>
</dbReference>
<dbReference type="PANTHER" id="PTHR21058">
    <property type="entry name" value="6,7-DIMETHYL-8-RIBITYLLUMAZINE SYNTHASE DMRL SYNTHASE LUMAZINE SYNTHASE"/>
    <property type="match status" value="1"/>
</dbReference>
<protein>
    <recommendedName>
        <fullName evidence="3 7">6,7-dimethyl-8-ribityllumazine synthase</fullName>
        <shortName evidence="7">DMRL synthase</shortName>
        <shortName evidence="7">LS</shortName>
        <shortName evidence="7">Lumazine synthase</shortName>
        <ecNumber evidence="3 7">2.5.1.78</ecNumber>
    </recommendedName>
</protein>
<keyword evidence="4 7" id="KW-0686">Riboflavin biosynthesis</keyword>
<comment type="similarity">
    <text evidence="2 7">Belongs to the DMRL synthase family.</text>
</comment>
<feature type="binding site" evidence="7">
    <location>
        <position position="26"/>
    </location>
    <ligand>
        <name>5-amino-6-(D-ribitylamino)uracil</name>
        <dbReference type="ChEBI" id="CHEBI:15934"/>
    </ligand>
</feature>
<evidence type="ECO:0000313" key="8">
    <source>
        <dbReference type="EMBL" id="GMA90100.1"/>
    </source>
</evidence>
<gene>
    <name evidence="7 8" type="primary">ribH</name>
    <name evidence="8" type="ORF">GCM10025869_06290</name>
</gene>
<evidence type="ECO:0000256" key="6">
    <source>
        <dbReference type="ARBA" id="ARBA00048785"/>
    </source>
</evidence>
<comment type="pathway">
    <text evidence="1 7">Cofactor biosynthesis; riboflavin biosynthesis; riboflavin from 2-hydroxy-3-oxobutyl phosphate and 5-amino-6-(D-ribitylamino)uracil: step 1/2.</text>
</comment>
<feature type="binding site" evidence="7">
    <location>
        <position position="127"/>
    </location>
    <ligand>
        <name>(2S)-2-hydroxy-3-oxobutyl phosphate</name>
        <dbReference type="ChEBI" id="CHEBI:58830"/>
    </ligand>
</feature>
<evidence type="ECO:0000256" key="2">
    <source>
        <dbReference type="ARBA" id="ARBA00007424"/>
    </source>
</evidence>